<dbReference type="InterPro" id="IPR013083">
    <property type="entry name" value="Znf_RING/FYVE/PHD"/>
</dbReference>
<feature type="region of interest" description="Disordered" evidence="2">
    <location>
        <begin position="201"/>
        <end position="267"/>
    </location>
</feature>
<reference evidence="4" key="1">
    <citation type="journal article" date="2022" name="bioRxiv">
        <title>Deciphering the potential niche of two novel black yeast fungi from a biological soil crust based on their genomes, phenotypes, and melanin regulation.</title>
        <authorList>
            <consortium name="DOE Joint Genome Institute"/>
            <person name="Carr E.C."/>
            <person name="Barton Q."/>
            <person name="Grambo S."/>
            <person name="Sullivan M."/>
            <person name="Renfro C.M."/>
            <person name="Kuo A."/>
            <person name="Pangilinan J."/>
            <person name="Lipzen A."/>
            <person name="Keymanesh K."/>
            <person name="Savage E."/>
            <person name="Barry K."/>
            <person name="Grigoriev I.V."/>
            <person name="Riekhof W.R."/>
            <person name="Harris S.S."/>
        </authorList>
    </citation>
    <scope>NUCLEOTIDE SEQUENCE</scope>
    <source>
        <strain evidence="4">JF 03-4F</strain>
    </source>
</reference>
<dbReference type="SUPFAM" id="SSF57850">
    <property type="entry name" value="RING/U-box"/>
    <property type="match status" value="1"/>
</dbReference>
<gene>
    <name evidence="4" type="ORF">EDD36DRAFT_247145</name>
</gene>
<organism evidence="4 5">
    <name type="scientific">Exophiala viscosa</name>
    <dbReference type="NCBI Taxonomy" id="2486360"/>
    <lineage>
        <taxon>Eukaryota</taxon>
        <taxon>Fungi</taxon>
        <taxon>Dikarya</taxon>
        <taxon>Ascomycota</taxon>
        <taxon>Pezizomycotina</taxon>
        <taxon>Eurotiomycetes</taxon>
        <taxon>Chaetothyriomycetidae</taxon>
        <taxon>Chaetothyriales</taxon>
        <taxon>Herpotrichiellaceae</taxon>
        <taxon>Exophiala</taxon>
    </lineage>
</organism>
<feature type="region of interest" description="Disordered" evidence="2">
    <location>
        <begin position="106"/>
        <end position="130"/>
    </location>
</feature>
<dbReference type="InterPro" id="IPR001841">
    <property type="entry name" value="Znf_RING"/>
</dbReference>
<accession>A0AAN6DX38</accession>
<evidence type="ECO:0000256" key="1">
    <source>
        <dbReference type="PROSITE-ProRule" id="PRU00175"/>
    </source>
</evidence>
<keyword evidence="1" id="KW-0479">Metal-binding</keyword>
<feature type="compositionally biased region" description="Basic and acidic residues" evidence="2">
    <location>
        <begin position="106"/>
        <end position="125"/>
    </location>
</feature>
<feature type="domain" description="RING-type" evidence="3">
    <location>
        <begin position="272"/>
        <end position="318"/>
    </location>
</feature>
<dbReference type="PROSITE" id="PS50089">
    <property type="entry name" value="ZF_RING_2"/>
    <property type="match status" value="1"/>
</dbReference>
<dbReference type="Pfam" id="PF13639">
    <property type="entry name" value="zf-RING_2"/>
    <property type="match status" value="1"/>
</dbReference>
<evidence type="ECO:0000256" key="2">
    <source>
        <dbReference type="SAM" id="MobiDB-lite"/>
    </source>
</evidence>
<dbReference type="GO" id="GO:0008270">
    <property type="term" value="F:zinc ion binding"/>
    <property type="evidence" value="ECO:0007669"/>
    <property type="project" value="UniProtKB-KW"/>
</dbReference>
<sequence length="325" mass="36404">MLTVDQLCQYIGIKNPSHRSTCIGYGQAKPTCGNPVAERFRLEARAGLQNICYLLDADVSITEELAEELESVAVLLHCKKNHRYQAPAKANDWKRRLEDILVQTDAERHQRETRARVEPPPEDRATQGASHVIGCRGIASHTDEDLLAELARRLASSNQLVSSTQAVLELHSRTYQQPPHSTLSYQEHPLAATNAPVTNFADDEYSGYYSQDDTDDEHAPPEYSSRYQPPERARSSTPQPHMLPRSAHSPSPTTSSSSARSSHSSDSSRDECAICLSEFGRGGETWRCETCRNATHMDCFIQWMASSPEDNVRCIYCRSPVRTRD</sequence>
<protein>
    <recommendedName>
        <fullName evidence="3">RING-type domain-containing protein</fullName>
    </recommendedName>
</protein>
<evidence type="ECO:0000313" key="5">
    <source>
        <dbReference type="Proteomes" id="UP001203852"/>
    </source>
</evidence>
<dbReference type="Gene3D" id="3.30.40.10">
    <property type="entry name" value="Zinc/RING finger domain, C3HC4 (zinc finger)"/>
    <property type="match status" value="1"/>
</dbReference>
<feature type="compositionally biased region" description="Low complexity" evidence="2">
    <location>
        <begin position="246"/>
        <end position="265"/>
    </location>
</feature>
<dbReference type="Proteomes" id="UP001203852">
    <property type="component" value="Unassembled WGS sequence"/>
</dbReference>
<proteinExistence type="predicted"/>
<evidence type="ECO:0000259" key="3">
    <source>
        <dbReference type="PROSITE" id="PS50089"/>
    </source>
</evidence>
<dbReference type="AlphaFoldDB" id="A0AAN6DX38"/>
<name>A0AAN6DX38_9EURO</name>
<dbReference type="EMBL" id="MU404354">
    <property type="protein sequence ID" value="KAI1612857.1"/>
    <property type="molecule type" value="Genomic_DNA"/>
</dbReference>
<keyword evidence="1" id="KW-0863">Zinc-finger</keyword>
<keyword evidence="5" id="KW-1185">Reference proteome</keyword>
<evidence type="ECO:0000313" key="4">
    <source>
        <dbReference type="EMBL" id="KAI1612857.1"/>
    </source>
</evidence>
<comment type="caution">
    <text evidence="4">The sequence shown here is derived from an EMBL/GenBank/DDBJ whole genome shotgun (WGS) entry which is preliminary data.</text>
</comment>
<keyword evidence="1" id="KW-0862">Zinc</keyword>